<dbReference type="InterPro" id="IPR041654">
    <property type="entry name" value="StyA_sbd"/>
</dbReference>
<dbReference type="Gene3D" id="3.50.50.60">
    <property type="entry name" value="FAD/NAD(P)-binding domain"/>
    <property type="match status" value="2"/>
</dbReference>
<keyword evidence="2" id="KW-0274">FAD</keyword>
<dbReference type="AlphaFoldDB" id="A0A918MU75"/>
<reference evidence="6" key="2">
    <citation type="submission" date="2020-09" db="EMBL/GenBank/DDBJ databases">
        <authorList>
            <person name="Sun Q."/>
            <person name="Kim S."/>
        </authorList>
    </citation>
    <scope>NUCLEOTIDE SEQUENCE</scope>
    <source>
        <strain evidence="6">KCTC 23732</strain>
    </source>
</reference>
<comment type="caution">
    <text evidence="6">The sequence shown here is derived from an EMBL/GenBank/DDBJ whole genome shotgun (WGS) entry which is preliminary data.</text>
</comment>
<evidence type="ECO:0000256" key="3">
    <source>
        <dbReference type="ARBA" id="ARBA00023002"/>
    </source>
</evidence>
<keyword evidence="4" id="KW-0503">Monooxygenase</keyword>
<dbReference type="PANTHER" id="PTHR46972">
    <property type="entry name" value="MONOOXYGENASE ASQM-RELATED"/>
    <property type="match status" value="1"/>
</dbReference>
<dbReference type="PRINTS" id="PR00420">
    <property type="entry name" value="RNGMNOXGNASE"/>
</dbReference>
<feature type="domain" description="Styrene monooxygenase StyA putative substrate binding" evidence="5">
    <location>
        <begin position="144"/>
        <end position="253"/>
    </location>
</feature>
<proteinExistence type="predicted"/>
<evidence type="ECO:0000313" key="6">
    <source>
        <dbReference type="EMBL" id="GGW75498.1"/>
    </source>
</evidence>
<name>A0A918MU75_9BURK</name>
<dbReference type="GO" id="GO:0004497">
    <property type="term" value="F:monooxygenase activity"/>
    <property type="evidence" value="ECO:0007669"/>
    <property type="project" value="UniProtKB-KW"/>
</dbReference>
<dbReference type="Gene3D" id="6.10.250.650">
    <property type="match status" value="1"/>
</dbReference>
<dbReference type="SUPFAM" id="SSF51905">
    <property type="entry name" value="FAD/NAD(P)-binding domain"/>
    <property type="match status" value="1"/>
</dbReference>
<evidence type="ECO:0000256" key="4">
    <source>
        <dbReference type="ARBA" id="ARBA00023033"/>
    </source>
</evidence>
<protein>
    <recommendedName>
        <fullName evidence="5">Styrene monooxygenase StyA putative substrate binding domain-containing protein</fullName>
    </recommendedName>
</protein>
<dbReference type="Proteomes" id="UP000608345">
    <property type="component" value="Unassembled WGS sequence"/>
</dbReference>
<keyword evidence="1" id="KW-0285">Flavoprotein</keyword>
<dbReference type="PANTHER" id="PTHR46972:SF1">
    <property type="entry name" value="FAD DEPENDENT OXIDOREDUCTASE DOMAIN-CONTAINING PROTEIN"/>
    <property type="match status" value="1"/>
</dbReference>
<evidence type="ECO:0000313" key="7">
    <source>
        <dbReference type="Proteomes" id="UP000608345"/>
    </source>
</evidence>
<keyword evidence="7" id="KW-1185">Reference proteome</keyword>
<evidence type="ECO:0000259" key="5">
    <source>
        <dbReference type="Pfam" id="PF17885"/>
    </source>
</evidence>
<dbReference type="RefSeq" id="WP_189383491.1">
    <property type="nucleotide sequence ID" value="NZ_BAABFY010000010.1"/>
</dbReference>
<sequence length="408" mass="45636">MNKKIAIVGAGVGGLHLGLYLRQHDVDVTIYTDREPEEYAGLRLLNTVTHHAITVAREKELGVNHWCDETYGYPGQTYYFGGEKPLHFRGDLGSPSRAVDYRIYLPQLMNDFLERGGKIQYKDIQAADLAGLAKSVDLVVVCVGKGTLRDVFARNEKLSPHSAPQRIICAGIYTGIADEEHRNVTLSNSPGNGEIIDLPTVTFQGAGHALLTLNIPGGDTEEWAHLNYDENPRRFLDAMLKKLEKYHPTISARIDPAKFDLANGSRDLLQGGVIPVVREGYIGLGDDKFAIALGDAHATVDPLMGQGANMASYSAFVLGEEIVKQSVIDERFCQIVDDKRRDRVECATHWTNLFLKPPRQETMQAVAQMSENRDMCDEFTKAFNRPEEQWNRFATGARTQRWINSWMN</sequence>
<accession>A0A918MU75</accession>
<organism evidence="6 7">
    <name type="scientific">Advenella faeciporci</name>
    <dbReference type="NCBI Taxonomy" id="797535"/>
    <lineage>
        <taxon>Bacteria</taxon>
        <taxon>Pseudomonadati</taxon>
        <taxon>Pseudomonadota</taxon>
        <taxon>Betaproteobacteria</taxon>
        <taxon>Burkholderiales</taxon>
        <taxon>Alcaligenaceae</taxon>
    </lineage>
</organism>
<gene>
    <name evidence="6" type="ORF">GCM10011450_01080</name>
</gene>
<dbReference type="NCBIfam" id="NF045732">
    <property type="entry name" value="StyMonoxStyA"/>
    <property type="match status" value="1"/>
</dbReference>
<dbReference type="Gene3D" id="3.30.9.40">
    <property type="match status" value="1"/>
</dbReference>
<dbReference type="EMBL" id="BMYS01000001">
    <property type="protein sequence ID" value="GGW75498.1"/>
    <property type="molecule type" value="Genomic_DNA"/>
</dbReference>
<keyword evidence="3" id="KW-0560">Oxidoreductase</keyword>
<dbReference type="InterPro" id="IPR036188">
    <property type="entry name" value="FAD/NAD-bd_sf"/>
</dbReference>
<reference evidence="6" key="1">
    <citation type="journal article" date="2014" name="Int. J. Syst. Evol. Microbiol.">
        <title>Complete genome sequence of Corynebacterium casei LMG S-19264T (=DSM 44701T), isolated from a smear-ripened cheese.</title>
        <authorList>
            <consortium name="US DOE Joint Genome Institute (JGI-PGF)"/>
            <person name="Walter F."/>
            <person name="Albersmeier A."/>
            <person name="Kalinowski J."/>
            <person name="Ruckert C."/>
        </authorList>
    </citation>
    <scope>NUCLEOTIDE SEQUENCE</scope>
    <source>
        <strain evidence="6">KCTC 23732</strain>
    </source>
</reference>
<evidence type="ECO:0000256" key="1">
    <source>
        <dbReference type="ARBA" id="ARBA00022630"/>
    </source>
</evidence>
<dbReference type="Pfam" id="PF17885">
    <property type="entry name" value="Smoa_sbd"/>
    <property type="match status" value="1"/>
</dbReference>
<evidence type="ECO:0000256" key="2">
    <source>
        <dbReference type="ARBA" id="ARBA00022827"/>
    </source>
</evidence>
<dbReference type="InterPro" id="IPR054801">
    <property type="entry name" value="StyMonoxStyA"/>
</dbReference>